<gene>
    <name evidence="1" type="ORF">ARMOST_12361</name>
</gene>
<dbReference type="EMBL" id="FUEG01000010">
    <property type="protein sequence ID" value="SJL08985.1"/>
    <property type="molecule type" value="Genomic_DNA"/>
</dbReference>
<dbReference type="Proteomes" id="UP000219338">
    <property type="component" value="Unassembled WGS sequence"/>
</dbReference>
<evidence type="ECO:0000313" key="2">
    <source>
        <dbReference type="Proteomes" id="UP000219338"/>
    </source>
</evidence>
<keyword evidence="2" id="KW-1185">Reference proteome</keyword>
<name>A0A284RJR3_ARMOS</name>
<protein>
    <submittedName>
        <fullName evidence="1">Uncharacterized protein</fullName>
    </submittedName>
</protein>
<sequence length="83" mass="9103">MAMDLRQASAEHCLLLTSSPSVIGSPTPFGQECSVGRGDDLRMPEKVKLHWEQGLGAGARKGGCSEEARLQAIVEVERRFSFW</sequence>
<organism evidence="1 2">
    <name type="scientific">Armillaria ostoyae</name>
    <name type="common">Armillaria root rot fungus</name>
    <dbReference type="NCBI Taxonomy" id="47428"/>
    <lineage>
        <taxon>Eukaryota</taxon>
        <taxon>Fungi</taxon>
        <taxon>Dikarya</taxon>
        <taxon>Basidiomycota</taxon>
        <taxon>Agaricomycotina</taxon>
        <taxon>Agaricomycetes</taxon>
        <taxon>Agaricomycetidae</taxon>
        <taxon>Agaricales</taxon>
        <taxon>Marasmiineae</taxon>
        <taxon>Physalacriaceae</taxon>
        <taxon>Armillaria</taxon>
    </lineage>
</organism>
<reference evidence="2" key="1">
    <citation type="journal article" date="2017" name="Nat. Ecol. Evol.">
        <title>Genome expansion and lineage-specific genetic innovations in the forest pathogenic fungi Armillaria.</title>
        <authorList>
            <person name="Sipos G."/>
            <person name="Prasanna A.N."/>
            <person name="Walter M.C."/>
            <person name="O'Connor E."/>
            <person name="Balint B."/>
            <person name="Krizsan K."/>
            <person name="Kiss B."/>
            <person name="Hess J."/>
            <person name="Varga T."/>
            <person name="Slot J."/>
            <person name="Riley R."/>
            <person name="Boka B."/>
            <person name="Rigling D."/>
            <person name="Barry K."/>
            <person name="Lee J."/>
            <person name="Mihaltcheva S."/>
            <person name="LaButti K."/>
            <person name="Lipzen A."/>
            <person name="Waldron R."/>
            <person name="Moloney N.M."/>
            <person name="Sperisen C."/>
            <person name="Kredics L."/>
            <person name="Vagvoelgyi C."/>
            <person name="Patrignani A."/>
            <person name="Fitzpatrick D."/>
            <person name="Nagy I."/>
            <person name="Doyle S."/>
            <person name="Anderson J.B."/>
            <person name="Grigoriev I.V."/>
            <person name="Gueldener U."/>
            <person name="Muensterkoetter M."/>
            <person name="Nagy L.G."/>
        </authorList>
    </citation>
    <scope>NUCLEOTIDE SEQUENCE [LARGE SCALE GENOMIC DNA]</scope>
    <source>
        <strain evidence="2">C18/9</strain>
    </source>
</reference>
<evidence type="ECO:0000313" key="1">
    <source>
        <dbReference type="EMBL" id="SJL08985.1"/>
    </source>
</evidence>
<accession>A0A284RJR3</accession>
<dbReference type="AlphaFoldDB" id="A0A284RJR3"/>
<proteinExistence type="predicted"/>